<evidence type="ECO:0000313" key="1">
    <source>
        <dbReference type="EMBL" id="KAJ4165088.1"/>
    </source>
</evidence>
<protein>
    <submittedName>
        <fullName evidence="1">Uncharacterized protein</fullName>
    </submittedName>
</protein>
<comment type="caution">
    <text evidence="1">The sequence shown here is derived from an EMBL/GenBank/DDBJ whole genome shotgun (WGS) entry which is preliminary data.</text>
</comment>
<dbReference type="GeneID" id="80893894"/>
<dbReference type="KEGG" id="amus:LMH87_006735"/>
<organism evidence="1 2">
    <name type="scientific">Akanthomyces muscarius</name>
    <name type="common">Entomopathogenic fungus</name>
    <name type="synonym">Lecanicillium muscarium</name>
    <dbReference type="NCBI Taxonomy" id="2231603"/>
    <lineage>
        <taxon>Eukaryota</taxon>
        <taxon>Fungi</taxon>
        <taxon>Dikarya</taxon>
        <taxon>Ascomycota</taxon>
        <taxon>Pezizomycotina</taxon>
        <taxon>Sordariomycetes</taxon>
        <taxon>Hypocreomycetidae</taxon>
        <taxon>Hypocreales</taxon>
        <taxon>Cordycipitaceae</taxon>
        <taxon>Akanthomyces</taxon>
    </lineage>
</organism>
<dbReference type="RefSeq" id="XP_056060003.1">
    <property type="nucleotide sequence ID" value="XM_056204670.1"/>
</dbReference>
<dbReference type="Proteomes" id="UP001144673">
    <property type="component" value="Chromosome 1"/>
</dbReference>
<evidence type="ECO:0000313" key="2">
    <source>
        <dbReference type="Proteomes" id="UP001144673"/>
    </source>
</evidence>
<reference evidence="1" key="1">
    <citation type="journal article" date="2023" name="Access Microbiol">
        <title>De-novo genome assembly for Akanthomyces muscarius, a biocontrol agent of insect agricultural pests.</title>
        <authorList>
            <person name="Erdos Z."/>
            <person name="Studholme D.J."/>
            <person name="Raymond B."/>
            <person name="Sharma M."/>
        </authorList>
    </citation>
    <scope>NUCLEOTIDE SEQUENCE</scope>
    <source>
        <strain evidence="1">Ve6</strain>
    </source>
</reference>
<keyword evidence="2" id="KW-1185">Reference proteome</keyword>
<name>A0A9W8QPC7_AKAMU</name>
<proteinExistence type="predicted"/>
<dbReference type="EMBL" id="JAJHUN010000001">
    <property type="protein sequence ID" value="KAJ4165088.1"/>
    <property type="molecule type" value="Genomic_DNA"/>
</dbReference>
<dbReference type="AlphaFoldDB" id="A0A9W8QPC7"/>
<sequence length="84" mass="9184">MRKSSPDSNTFFRHVFPFKLSKYTMQLSVSLVALLAGLVAAQPMTSGLKSRGTFALEMRDGIEDCTTWCCICGDSTVAWCAGCH</sequence>
<accession>A0A9W8QPC7</accession>
<gene>
    <name evidence="1" type="ORF">LMH87_006735</name>
</gene>